<feature type="non-terminal residue" evidence="8">
    <location>
        <position position="1"/>
    </location>
</feature>
<dbReference type="InterPro" id="IPR037185">
    <property type="entry name" value="EmrE-like"/>
</dbReference>
<sequence>GTVLPYLLVIIAMKSISASQASVIAMSEPVFSGILAWSILSEHLTLAQLCGGFLVLTGIFIAEKSKPTKIAQIQG</sequence>
<evidence type="ECO:0000256" key="2">
    <source>
        <dbReference type="ARBA" id="ARBA00022475"/>
    </source>
</evidence>
<dbReference type="Proteomes" id="UP000740727">
    <property type="component" value="Unassembled WGS sequence"/>
</dbReference>
<evidence type="ECO:0000256" key="4">
    <source>
        <dbReference type="ARBA" id="ARBA00022989"/>
    </source>
</evidence>
<dbReference type="PANTHER" id="PTHR42920">
    <property type="entry name" value="OS03G0707200 PROTEIN-RELATED"/>
    <property type="match status" value="1"/>
</dbReference>
<dbReference type="InterPro" id="IPR051258">
    <property type="entry name" value="Diverse_Substrate_Transporter"/>
</dbReference>
<dbReference type="GO" id="GO:0005886">
    <property type="term" value="C:plasma membrane"/>
    <property type="evidence" value="ECO:0007669"/>
    <property type="project" value="UniProtKB-SubCell"/>
</dbReference>
<dbReference type="AlphaFoldDB" id="A0A965GED7"/>
<evidence type="ECO:0000313" key="8">
    <source>
        <dbReference type="EMBL" id="NBR94611.1"/>
    </source>
</evidence>
<evidence type="ECO:0000256" key="5">
    <source>
        <dbReference type="ARBA" id="ARBA00023136"/>
    </source>
</evidence>
<dbReference type="Pfam" id="PF00892">
    <property type="entry name" value="EamA"/>
    <property type="match status" value="1"/>
</dbReference>
<evidence type="ECO:0000259" key="7">
    <source>
        <dbReference type="Pfam" id="PF00892"/>
    </source>
</evidence>
<keyword evidence="3 6" id="KW-0812">Transmembrane</keyword>
<reference evidence="8" key="1">
    <citation type="submission" date="2018-10" db="EMBL/GenBank/DDBJ databases">
        <title>Iterative Subtractive Binning of Freshwater Chronoseries Metagenomes Recovers Nearly Complete Genomes from over Four Hundred Novel Species.</title>
        <authorList>
            <person name="Rodriguez-R L.M."/>
            <person name="Tsementzi D."/>
            <person name="Luo C."/>
            <person name="Konstantinidis K.T."/>
        </authorList>
    </citation>
    <scope>NUCLEOTIDE SEQUENCE</scope>
    <source>
        <strain evidence="8">WB5_2A_028</strain>
    </source>
</reference>
<comment type="subcellular location">
    <subcellularLocation>
        <location evidence="1">Cell membrane</location>
        <topology evidence="1">Multi-pass membrane protein</topology>
    </subcellularLocation>
</comment>
<evidence type="ECO:0000256" key="1">
    <source>
        <dbReference type="ARBA" id="ARBA00004651"/>
    </source>
</evidence>
<name>A0A965GED7_9PROT</name>
<keyword evidence="4 6" id="KW-1133">Transmembrane helix</keyword>
<dbReference type="EMBL" id="RFXN01000224">
    <property type="protein sequence ID" value="NBR94611.1"/>
    <property type="molecule type" value="Genomic_DNA"/>
</dbReference>
<dbReference type="SUPFAM" id="SSF103481">
    <property type="entry name" value="Multidrug resistance efflux transporter EmrE"/>
    <property type="match status" value="1"/>
</dbReference>
<feature type="transmembrane region" description="Helical" evidence="6">
    <location>
        <begin position="45"/>
        <end position="62"/>
    </location>
</feature>
<comment type="caution">
    <text evidence="8">The sequence shown here is derived from an EMBL/GenBank/DDBJ whole genome shotgun (WGS) entry which is preliminary data.</text>
</comment>
<keyword evidence="5 6" id="KW-0472">Membrane</keyword>
<dbReference type="InterPro" id="IPR000620">
    <property type="entry name" value="EamA_dom"/>
</dbReference>
<accession>A0A965GED7</accession>
<evidence type="ECO:0000256" key="3">
    <source>
        <dbReference type="ARBA" id="ARBA00022692"/>
    </source>
</evidence>
<organism evidence="8 9">
    <name type="scientific">Candidatus Fonsibacter lacus</name>
    <dbReference type="NCBI Taxonomy" id="2576439"/>
    <lineage>
        <taxon>Bacteria</taxon>
        <taxon>Pseudomonadati</taxon>
        <taxon>Pseudomonadota</taxon>
        <taxon>Alphaproteobacteria</taxon>
        <taxon>Candidatus Pelagibacterales</taxon>
        <taxon>Candidatus Pelagibacterales incertae sedis</taxon>
        <taxon>Candidatus Fonsibacter</taxon>
    </lineage>
</organism>
<gene>
    <name evidence="8" type="ORF">EBT44_07365</name>
</gene>
<feature type="domain" description="EamA" evidence="7">
    <location>
        <begin position="1"/>
        <end position="61"/>
    </location>
</feature>
<dbReference type="PANTHER" id="PTHR42920:SF11">
    <property type="entry name" value="INNER MEMBRANE PROTEIN YTFF"/>
    <property type="match status" value="1"/>
</dbReference>
<protein>
    <submittedName>
        <fullName evidence="8">EamA family transporter</fullName>
    </submittedName>
</protein>
<evidence type="ECO:0000313" key="9">
    <source>
        <dbReference type="Proteomes" id="UP000740727"/>
    </source>
</evidence>
<proteinExistence type="predicted"/>
<keyword evidence="2" id="KW-1003">Cell membrane</keyword>
<dbReference type="Gene3D" id="1.10.3730.20">
    <property type="match status" value="1"/>
</dbReference>
<evidence type="ECO:0000256" key="6">
    <source>
        <dbReference type="SAM" id="Phobius"/>
    </source>
</evidence>